<dbReference type="GO" id="GO:0005789">
    <property type="term" value="C:endoplasmic reticulum membrane"/>
    <property type="evidence" value="ECO:0007669"/>
    <property type="project" value="TreeGrafter"/>
</dbReference>
<comment type="catalytic activity">
    <reaction evidence="11">
        <text>a very-long-chain acyl-CoA + malonyl-CoA + H(+) = a very-long-chain 3-oxoacyl-CoA + CO2 + CoA</text>
        <dbReference type="Rhea" id="RHEA:32727"/>
        <dbReference type="ChEBI" id="CHEBI:15378"/>
        <dbReference type="ChEBI" id="CHEBI:16526"/>
        <dbReference type="ChEBI" id="CHEBI:57287"/>
        <dbReference type="ChEBI" id="CHEBI:57384"/>
        <dbReference type="ChEBI" id="CHEBI:90725"/>
        <dbReference type="ChEBI" id="CHEBI:90736"/>
        <dbReference type="EC" id="2.3.1.199"/>
    </reaction>
</comment>
<dbReference type="GO" id="GO:0030148">
    <property type="term" value="P:sphingolipid biosynthetic process"/>
    <property type="evidence" value="ECO:0007669"/>
    <property type="project" value="TreeGrafter"/>
</dbReference>
<dbReference type="InterPro" id="IPR030457">
    <property type="entry name" value="ELO_CS"/>
</dbReference>
<keyword evidence="13" id="KW-1185">Reference proteome</keyword>
<keyword evidence="9 11" id="KW-0472">Membrane</keyword>
<dbReference type="GO" id="GO:0019367">
    <property type="term" value="P:fatty acid elongation, saturated fatty acid"/>
    <property type="evidence" value="ECO:0007669"/>
    <property type="project" value="TreeGrafter"/>
</dbReference>
<keyword evidence="6 11" id="KW-0276">Fatty acid metabolism</keyword>
<reference evidence="12 13" key="1">
    <citation type="submission" date="2014-03" db="EMBL/GenBank/DDBJ databases">
        <title>Draft genome of the hookworm Oesophagostomum dentatum.</title>
        <authorList>
            <person name="Mitreva M."/>
        </authorList>
    </citation>
    <scope>NUCLEOTIDE SEQUENCE [LARGE SCALE GENOMIC DNA]</scope>
    <source>
        <strain evidence="12 13">OD-Hann</strain>
    </source>
</reference>
<dbReference type="OrthoDB" id="10259681at2759"/>
<evidence type="ECO:0000313" key="12">
    <source>
        <dbReference type="EMBL" id="KHJ97829.1"/>
    </source>
</evidence>
<keyword evidence="5 11" id="KW-0812">Transmembrane</keyword>
<dbReference type="GO" id="GO:0034625">
    <property type="term" value="P:fatty acid elongation, monounsaturated fatty acid"/>
    <property type="evidence" value="ECO:0007669"/>
    <property type="project" value="TreeGrafter"/>
</dbReference>
<keyword evidence="3 11" id="KW-0444">Lipid biosynthesis</keyword>
<evidence type="ECO:0000256" key="5">
    <source>
        <dbReference type="ARBA" id="ARBA00022692"/>
    </source>
</evidence>
<dbReference type="EC" id="2.3.1.199" evidence="11"/>
<evidence type="ECO:0000256" key="8">
    <source>
        <dbReference type="ARBA" id="ARBA00023098"/>
    </source>
</evidence>
<keyword evidence="7 11" id="KW-1133">Transmembrane helix</keyword>
<dbReference type="AlphaFoldDB" id="A0A0B1TKP2"/>
<dbReference type="PANTHER" id="PTHR11157">
    <property type="entry name" value="FATTY ACID ACYL TRANSFERASE-RELATED"/>
    <property type="match status" value="1"/>
</dbReference>
<evidence type="ECO:0000256" key="2">
    <source>
        <dbReference type="ARBA" id="ARBA00005194"/>
    </source>
</evidence>
<evidence type="ECO:0000256" key="9">
    <source>
        <dbReference type="ARBA" id="ARBA00023136"/>
    </source>
</evidence>
<dbReference type="PANTHER" id="PTHR11157:SF17">
    <property type="entry name" value="ELONGATION OF VERY LONG CHAIN FATTY ACIDS PROTEIN 6"/>
    <property type="match status" value="1"/>
</dbReference>
<comment type="caution">
    <text evidence="11">Lacks conserved residue(s) required for the propagation of feature annotation.</text>
</comment>
<dbReference type="InterPro" id="IPR002076">
    <property type="entry name" value="ELO_fam"/>
</dbReference>
<feature type="transmembrane region" description="Helical" evidence="11">
    <location>
        <begin position="149"/>
        <end position="169"/>
    </location>
</feature>
<gene>
    <name evidence="12" type="ORF">OESDEN_02194</name>
</gene>
<dbReference type="Proteomes" id="UP000053660">
    <property type="component" value="Unassembled WGS sequence"/>
</dbReference>
<dbReference type="GO" id="GO:0042761">
    <property type="term" value="P:very long-chain fatty acid biosynthetic process"/>
    <property type="evidence" value="ECO:0007669"/>
    <property type="project" value="TreeGrafter"/>
</dbReference>
<dbReference type="UniPathway" id="UPA00094"/>
<evidence type="ECO:0000256" key="4">
    <source>
        <dbReference type="ARBA" id="ARBA00022679"/>
    </source>
</evidence>
<sequence>MYIQYTNFRNSFVYSVCTASYAQGVTGFWTEQFAMSKVAELLDTAFIVLRKRPLLFLHWYHHVTVLIFTWHAYKDHTASGRWFIWMNYGVHALMYTYYALRALRIRLPKQIAMVVTVLQISQMVMGIYIGFTVYKMKSSGEQCQQTWENLGLCFLIYFTYFLLFCNFFYHAYLKKNNRYTAGTTTSVKEAKSVVEQPKEDINANTVTGTTIVTRSTTRRRAQKVD</sequence>
<dbReference type="GO" id="GO:0034626">
    <property type="term" value="P:fatty acid elongation, polyunsaturated fatty acid"/>
    <property type="evidence" value="ECO:0007669"/>
    <property type="project" value="TreeGrafter"/>
</dbReference>
<evidence type="ECO:0000256" key="3">
    <source>
        <dbReference type="ARBA" id="ARBA00022516"/>
    </source>
</evidence>
<dbReference type="PROSITE" id="PS01188">
    <property type="entry name" value="ELO"/>
    <property type="match status" value="1"/>
</dbReference>
<evidence type="ECO:0000313" key="13">
    <source>
        <dbReference type="Proteomes" id="UP000053660"/>
    </source>
</evidence>
<feature type="transmembrane region" description="Helical" evidence="11">
    <location>
        <begin position="111"/>
        <end position="129"/>
    </location>
</feature>
<dbReference type="GO" id="GO:0009922">
    <property type="term" value="F:fatty acid elongase activity"/>
    <property type="evidence" value="ECO:0007669"/>
    <property type="project" value="UniProtKB-EC"/>
</dbReference>
<dbReference type="EMBL" id="KN549393">
    <property type="protein sequence ID" value="KHJ97829.1"/>
    <property type="molecule type" value="Genomic_DNA"/>
</dbReference>
<comment type="pathway">
    <text evidence="2">Lipid metabolism; fatty acid biosynthesis.</text>
</comment>
<evidence type="ECO:0000256" key="7">
    <source>
        <dbReference type="ARBA" id="ARBA00022989"/>
    </source>
</evidence>
<evidence type="ECO:0000256" key="11">
    <source>
        <dbReference type="RuleBase" id="RU361115"/>
    </source>
</evidence>
<evidence type="ECO:0000256" key="1">
    <source>
        <dbReference type="ARBA" id="ARBA00004141"/>
    </source>
</evidence>
<evidence type="ECO:0000256" key="10">
    <source>
        <dbReference type="ARBA" id="ARBA00023160"/>
    </source>
</evidence>
<comment type="similarity">
    <text evidence="11">Belongs to the ELO family.</text>
</comment>
<feature type="transmembrane region" description="Helical" evidence="11">
    <location>
        <begin position="79"/>
        <end position="99"/>
    </location>
</feature>
<protein>
    <recommendedName>
        <fullName evidence="11">Elongation of very long chain fatty acids protein</fullName>
        <ecNumber evidence="11">2.3.1.199</ecNumber>
    </recommendedName>
    <alternativeName>
        <fullName evidence="11">Very-long-chain 3-oxoacyl-CoA synthase</fullName>
    </alternativeName>
</protein>
<proteinExistence type="inferred from homology"/>
<dbReference type="Pfam" id="PF01151">
    <property type="entry name" value="ELO"/>
    <property type="match status" value="1"/>
</dbReference>
<keyword evidence="10 11" id="KW-0275">Fatty acid biosynthesis</keyword>
<name>A0A0B1TKP2_OESDE</name>
<comment type="subcellular location">
    <subcellularLocation>
        <location evidence="1">Membrane</location>
        <topology evidence="1">Multi-pass membrane protein</topology>
    </subcellularLocation>
</comment>
<keyword evidence="8 11" id="KW-0443">Lipid metabolism</keyword>
<accession>A0A0B1TKP2</accession>
<evidence type="ECO:0000256" key="6">
    <source>
        <dbReference type="ARBA" id="ARBA00022832"/>
    </source>
</evidence>
<feature type="transmembrane region" description="Helical" evidence="11">
    <location>
        <begin position="54"/>
        <end position="73"/>
    </location>
</feature>
<organism evidence="12 13">
    <name type="scientific">Oesophagostomum dentatum</name>
    <name type="common">Nodular worm</name>
    <dbReference type="NCBI Taxonomy" id="61180"/>
    <lineage>
        <taxon>Eukaryota</taxon>
        <taxon>Metazoa</taxon>
        <taxon>Ecdysozoa</taxon>
        <taxon>Nematoda</taxon>
        <taxon>Chromadorea</taxon>
        <taxon>Rhabditida</taxon>
        <taxon>Rhabditina</taxon>
        <taxon>Rhabditomorpha</taxon>
        <taxon>Strongyloidea</taxon>
        <taxon>Strongylidae</taxon>
        <taxon>Oesophagostomum</taxon>
    </lineage>
</organism>
<keyword evidence="4 11" id="KW-0808">Transferase</keyword>